<proteinExistence type="predicted"/>
<organism evidence="1">
    <name type="scientific">Rhizophora mucronata</name>
    <name type="common">Asiatic mangrove</name>
    <dbReference type="NCBI Taxonomy" id="61149"/>
    <lineage>
        <taxon>Eukaryota</taxon>
        <taxon>Viridiplantae</taxon>
        <taxon>Streptophyta</taxon>
        <taxon>Embryophyta</taxon>
        <taxon>Tracheophyta</taxon>
        <taxon>Spermatophyta</taxon>
        <taxon>Magnoliopsida</taxon>
        <taxon>eudicotyledons</taxon>
        <taxon>Gunneridae</taxon>
        <taxon>Pentapetalae</taxon>
        <taxon>rosids</taxon>
        <taxon>fabids</taxon>
        <taxon>Malpighiales</taxon>
        <taxon>Rhizophoraceae</taxon>
        <taxon>Rhizophora</taxon>
    </lineage>
</organism>
<dbReference type="EMBL" id="GGEC01086573">
    <property type="protein sequence ID" value="MBX67057.1"/>
    <property type="molecule type" value="Transcribed_RNA"/>
</dbReference>
<protein>
    <submittedName>
        <fullName evidence="1">Uncharacterized protein</fullName>
    </submittedName>
</protein>
<reference evidence="1" key="1">
    <citation type="submission" date="2018-02" db="EMBL/GenBank/DDBJ databases">
        <title>Rhizophora mucronata_Transcriptome.</title>
        <authorList>
            <person name="Meera S.P."/>
            <person name="Sreeshan A."/>
            <person name="Augustine A."/>
        </authorList>
    </citation>
    <scope>NUCLEOTIDE SEQUENCE</scope>
    <source>
        <tissue evidence="1">Leaf</tissue>
    </source>
</reference>
<accession>A0A2P2QJI7</accession>
<dbReference type="AlphaFoldDB" id="A0A2P2QJI7"/>
<name>A0A2P2QJI7_RHIMU</name>
<sequence length="31" mass="3699">MLNEKFPFSNLQITKLRNSNIIFLSLFLTQK</sequence>
<evidence type="ECO:0000313" key="1">
    <source>
        <dbReference type="EMBL" id="MBX67057.1"/>
    </source>
</evidence>